<dbReference type="AlphaFoldDB" id="A0AA91DSX4"/>
<accession>A0AA91DSX4</accession>
<dbReference type="InterPro" id="IPR000760">
    <property type="entry name" value="Inositol_monophosphatase-like"/>
</dbReference>
<evidence type="ECO:0000256" key="7">
    <source>
        <dbReference type="ARBA" id="ARBA00022801"/>
    </source>
</evidence>
<evidence type="ECO:0000256" key="10">
    <source>
        <dbReference type="ARBA" id="ARBA00049158"/>
    </source>
</evidence>
<keyword evidence="9" id="KW-0368">Histidine biosynthesis</keyword>
<dbReference type="GO" id="GO:0000105">
    <property type="term" value="P:L-histidine biosynthetic process"/>
    <property type="evidence" value="ECO:0007669"/>
    <property type="project" value="UniProtKB-UniRule"/>
</dbReference>
<comment type="similarity">
    <text evidence="3">Belongs to the inositol monophosphatase superfamily.</text>
</comment>
<evidence type="ECO:0000313" key="14">
    <source>
        <dbReference type="Proteomes" id="UP000077852"/>
    </source>
</evidence>
<evidence type="ECO:0000256" key="1">
    <source>
        <dbReference type="ARBA" id="ARBA00001946"/>
    </source>
</evidence>
<evidence type="ECO:0000256" key="12">
    <source>
        <dbReference type="PIRSR" id="PIRSR600760-2"/>
    </source>
</evidence>
<keyword evidence="8 12" id="KW-0460">Magnesium</keyword>
<sequence length="261" mass="27715">MSSSSSDLSPIAEALADAAAAQSMHYFRTPLDIITKADESPVTLADRAAETAMRQILGARVPADGIYGEEHGPERLEAERVWVLDPIDGTRSFITGSPLWGTLIGVLQGGRVVFGMVDMPVLKERWIGRNDGSGKGATRDGQPVRASNCTEVAKARIVTTSPDIFAPADWAAFDRLSRQCAMRRFGGDCYGYAQLAGGTIDLVVETGLQPYDYLGPAGLIEAAGGVITDWQGQPLGLKSDGRVIAAATPELHRQAMALLSA</sequence>
<gene>
    <name evidence="13" type="ORF">A3K87_00025</name>
</gene>
<evidence type="ECO:0000256" key="5">
    <source>
        <dbReference type="ARBA" id="ARBA00022605"/>
    </source>
</evidence>
<evidence type="ECO:0000256" key="2">
    <source>
        <dbReference type="ARBA" id="ARBA00004970"/>
    </source>
</evidence>
<reference evidence="13 14" key="1">
    <citation type="submission" date="2016-03" db="EMBL/GenBank/DDBJ databases">
        <title>Genome sequence of Variovorax paradoxus KB5.</title>
        <authorList>
            <person name="Jeong H."/>
            <person name="Hong C.E."/>
            <person name="Jo S.H."/>
            <person name="Park J.M."/>
        </authorList>
    </citation>
    <scope>NUCLEOTIDE SEQUENCE [LARGE SCALE GENOMIC DNA]</scope>
    <source>
        <strain evidence="13 14">KB5</strain>
    </source>
</reference>
<evidence type="ECO:0000256" key="4">
    <source>
        <dbReference type="ARBA" id="ARBA00013085"/>
    </source>
</evidence>
<keyword evidence="6 12" id="KW-0479">Metal-binding</keyword>
<comment type="caution">
    <text evidence="13">The sequence shown here is derived from an EMBL/GenBank/DDBJ whole genome shotgun (WGS) entry which is preliminary data.</text>
</comment>
<feature type="binding site" evidence="12">
    <location>
        <position position="87"/>
    </location>
    <ligand>
        <name>Mg(2+)</name>
        <dbReference type="ChEBI" id="CHEBI:18420"/>
        <label>1</label>
        <note>catalytic</note>
    </ligand>
</feature>
<comment type="catalytic activity">
    <reaction evidence="10">
        <text>L-histidinol phosphate + H2O = L-histidinol + phosphate</text>
        <dbReference type="Rhea" id="RHEA:14465"/>
        <dbReference type="ChEBI" id="CHEBI:15377"/>
        <dbReference type="ChEBI" id="CHEBI:43474"/>
        <dbReference type="ChEBI" id="CHEBI:57699"/>
        <dbReference type="ChEBI" id="CHEBI:57980"/>
        <dbReference type="EC" id="3.1.3.15"/>
    </reaction>
</comment>
<dbReference type="Pfam" id="PF00459">
    <property type="entry name" value="Inositol_P"/>
    <property type="match status" value="1"/>
</dbReference>
<evidence type="ECO:0000256" key="8">
    <source>
        <dbReference type="ARBA" id="ARBA00022842"/>
    </source>
</evidence>
<dbReference type="GO" id="GO:0046872">
    <property type="term" value="F:metal ion binding"/>
    <property type="evidence" value="ECO:0007669"/>
    <property type="project" value="UniProtKB-KW"/>
</dbReference>
<dbReference type="NCBIfam" id="TIGR02067">
    <property type="entry name" value="his_9_HisN"/>
    <property type="match status" value="1"/>
</dbReference>
<dbReference type="EC" id="3.1.3.15" evidence="4 11"/>
<evidence type="ECO:0000256" key="9">
    <source>
        <dbReference type="ARBA" id="ARBA00023102"/>
    </source>
</evidence>
<dbReference type="CDD" id="cd01641">
    <property type="entry name" value="Bacterial_IMPase_like_1"/>
    <property type="match status" value="1"/>
</dbReference>
<dbReference type="GO" id="GO:0004401">
    <property type="term" value="F:histidinol-phosphatase activity"/>
    <property type="evidence" value="ECO:0007669"/>
    <property type="project" value="UniProtKB-UniRule"/>
</dbReference>
<dbReference type="RefSeq" id="WP_081265661.1">
    <property type="nucleotide sequence ID" value="NZ_LVHG01000001.1"/>
</dbReference>
<dbReference type="InterPro" id="IPR051090">
    <property type="entry name" value="Inositol_monoP_superfamily"/>
</dbReference>
<name>A0AA91DSX4_VARPD</name>
<dbReference type="InterPro" id="IPR011809">
    <property type="entry name" value="His_9_proposed"/>
</dbReference>
<comment type="pathway">
    <text evidence="2">Amino-acid biosynthesis; L-histidine biosynthesis; L-histidine from 5-phospho-alpha-D-ribose 1-diphosphate: step 8/9.</text>
</comment>
<dbReference type="InterPro" id="IPR020583">
    <property type="entry name" value="Inositol_monoP_metal-BS"/>
</dbReference>
<dbReference type="EMBL" id="LVHG01000001">
    <property type="protein sequence ID" value="OAK67025.1"/>
    <property type="molecule type" value="Genomic_DNA"/>
</dbReference>
<evidence type="ECO:0000256" key="11">
    <source>
        <dbReference type="NCBIfam" id="TIGR02067"/>
    </source>
</evidence>
<feature type="binding site" evidence="12">
    <location>
        <position position="88"/>
    </location>
    <ligand>
        <name>Mg(2+)</name>
        <dbReference type="ChEBI" id="CHEBI:18420"/>
        <label>1</label>
        <note>catalytic</note>
    </ligand>
</feature>
<feature type="binding site" evidence="12">
    <location>
        <position position="69"/>
    </location>
    <ligand>
        <name>Mg(2+)</name>
        <dbReference type="ChEBI" id="CHEBI:18420"/>
        <label>1</label>
        <note>catalytic</note>
    </ligand>
</feature>
<evidence type="ECO:0000313" key="13">
    <source>
        <dbReference type="EMBL" id="OAK67025.1"/>
    </source>
</evidence>
<keyword evidence="5" id="KW-0028">Amino-acid biosynthesis</keyword>
<dbReference type="PROSITE" id="PS00629">
    <property type="entry name" value="IMP_1"/>
    <property type="match status" value="1"/>
</dbReference>
<protein>
    <recommendedName>
        <fullName evidence="4 11">Histidinol-phosphatase</fullName>
        <ecNumber evidence="4 11">3.1.3.15</ecNumber>
    </recommendedName>
</protein>
<keyword evidence="7" id="KW-0378">Hydrolase</keyword>
<dbReference type="PRINTS" id="PR00377">
    <property type="entry name" value="IMPHPHTASES"/>
</dbReference>
<proteinExistence type="inferred from homology"/>
<feature type="binding site" evidence="12">
    <location>
        <position position="212"/>
    </location>
    <ligand>
        <name>Mg(2+)</name>
        <dbReference type="ChEBI" id="CHEBI:18420"/>
        <label>1</label>
        <note>catalytic</note>
    </ligand>
</feature>
<dbReference type="Gene3D" id="3.40.190.80">
    <property type="match status" value="1"/>
</dbReference>
<dbReference type="PANTHER" id="PTHR43200:SF6">
    <property type="entry name" value="3'(2'),5'-BISPHOSPHATE NUCLEOTIDASE"/>
    <property type="match status" value="1"/>
</dbReference>
<feature type="binding site" evidence="12">
    <location>
        <position position="85"/>
    </location>
    <ligand>
        <name>Mg(2+)</name>
        <dbReference type="ChEBI" id="CHEBI:18420"/>
        <label>1</label>
        <note>catalytic</note>
    </ligand>
</feature>
<organism evidence="13 14">
    <name type="scientific">Variovorax paradoxus</name>
    <dbReference type="NCBI Taxonomy" id="34073"/>
    <lineage>
        <taxon>Bacteria</taxon>
        <taxon>Pseudomonadati</taxon>
        <taxon>Pseudomonadota</taxon>
        <taxon>Betaproteobacteria</taxon>
        <taxon>Burkholderiales</taxon>
        <taxon>Comamonadaceae</taxon>
        <taxon>Variovorax</taxon>
    </lineage>
</organism>
<dbReference type="Proteomes" id="UP000077852">
    <property type="component" value="Unassembled WGS sequence"/>
</dbReference>
<dbReference type="PANTHER" id="PTHR43200">
    <property type="entry name" value="PHOSPHATASE"/>
    <property type="match status" value="1"/>
</dbReference>
<evidence type="ECO:0000256" key="6">
    <source>
        <dbReference type="ARBA" id="ARBA00022723"/>
    </source>
</evidence>
<dbReference type="SUPFAM" id="SSF56655">
    <property type="entry name" value="Carbohydrate phosphatase"/>
    <property type="match status" value="1"/>
</dbReference>
<evidence type="ECO:0000256" key="3">
    <source>
        <dbReference type="ARBA" id="ARBA00009759"/>
    </source>
</evidence>
<dbReference type="Gene3D" id="3.30.540.10">
    <property type="entry name" value="Fructose-1,6-Bisphosphatase, subunit A, domain 1"/>
    <property type="match status" value="1"/>
</dbReference>
<comment type="cofactor">
    <cofactor evidence="1 12">
        <name>Mg(2+)</name>
        <dbReference type="ChEBI" id="CHEBI:18420"/>
    </cofactor>
</comment>